<dbReference type="Proteomes" id="UP000000844">
    <property type="component" value="Chromosome"/>
</dbReference>
<feature type="domain" description="Carbohydrate kinase PfkB" evidence="7">
    <location>
        <begin position="3"/>
        <end position="302"/>
    </location>
</feature>
<dbReference type="GO" id="GO:0008865">
    <property type="term" value="F:fructokinase activity"/>
    <property type="evidence" value="ECO:0007669"/>
    <property type="project" value="UniProtKB-ARBA"/>
</dbReference>
<dbReference type="PRINTS" id="PR00990">
    <property type="entry name" value="RIBOKINASE"/>
</dbReference>
<gene>
    <name evidence="8" type="ordered locus">Snas_1165</name>
</gene>
<proteinExistence type="inferred from homology"/>
<dbReference type="EMBL" id="CP001778">
    <property type="protein sequence ID" value="ADD40875.1"/>
    <property type="molecule type" value="Genomic_DNA"/>
</dbReference>
<dbReference type="PANTHER" id="PTHR43085:SF1">
    <property type="entry name" value="PSEUDOURIDINE KINASE-RELATED"/>
    <property type="match status" value="1"/>
</dbReference>
<evidence type="ECO:0000256" key="5">
    <source>
        <dbReference type="ARBA" id="ARBA00022840"/>
    </source>
</evidence>
<keyword evidence="4 6" id="KW-0418">Kinase</keyword>
<dbReference type="GO" id="GO:0005524">
    <property type="term" value="F:ATP binding"/>
    <property type="evidence" value="ECO:0007669"/>
    <property type="project" value="UniProtKB-KW"/>
</dbReference>
<evidence type="ECO:0000259" key="7">
    <source>
        <dbReference type="Pfam" id="PF00294"/>
    </source>
</evidence>
<evidence type="ECO:0000256" key="1">
    <source>
        <dbReference type="ARBA" id="ARBA00010688"/>
    </source>
</evidence>
<accession>D3QB58</accession>
<dbReference type="STRING" id="446470.Snas_1165"/>
<dbReference type="SUPFAM" id="SSF53613">
    <property type="entry name" value="Ribokinase-like"/>
    <property type="match status" value="1"/>
</dbReference>
<dbReference type="Gene3D" id="3.40.1190.20">
    <property type="match status" value="1"/>
</dbReference>
<evidence type="ECO:0000256" key="6">
    <source>
        <dbReference type="RuleBase" id="RU003704"/>
    </source>
</evidence>
<reference evidence="8 9" key="1">
    <citation type="journal article" date="2009" name="Stand. Genomic Sci.">
        <title>Complete genome sequence of Stackebrandtia nassauensis type strain (LLR-40K-21).</title>
        <authorList>
            <person name="Munk C."/>
            <person name="Lapidus A."/>
            <person name="Copeland A."/>
            <person name="Jando M."/>
            <person name="Mayilraj S."/>
            <person name="Glavina Del Rio T."/>
            <person name="Nolan M."/>
            <person name="Chen F."/>
            <person name="Lucas S."/>
            <person name="Tice H."/>
            <person name="Cheng J.F."/>
            <person name="Han C."/>
            <person name="Detter J.C."/>
            <person name="Bruce D."/>
            <person name="Goodwin L."/>
            <person name="Chain P."/>
            <person name="Pitluck S."/>
            <person name="Goker M."/>
            <person name="Ovchinikova G."/>
            <person name="Pati A."/>
            <person name="Ivanova N."/>
            <person name="Mavromatis K."/>
            <person name="Chen A."/>
            <person name="Palaniappan K."/>
            <person name="Land M."/>
            <person name="Hauser L."/>
            <person name="Chang Y.J."/>
            <person name="Jeffries C.D."/>
            <person name="Bristow J."/>
            <person name="Eisen J.A."/>
            <person name="Markowitz V."/>
            <person name="Hugenholtz P."/>
            <person name="Kyrpides N.C."/>
            <person name="Klenk H.P."/>
        </authorList>
    </citation>
    <scope>NUCLEOTIDE SEQUENCE [LARGE SCALE GENOMIC DNA]</scope>
    <source>
        <strain evidence="9">DSM 44728 / CIP 108903 / NRRL B-16338 / NBRC 102104 / LLR-40K-21</strain>
    </source>
</reference>
<name>D3QB58_STANL</name>
<dbReference type="InterPro" id="IPR002139">
    <property type="entry name" value="Ribo/fructo_kinase"/>
</dbReference>
<keyword evidence="2 6" id="KW-0808">Transferase</keyword>
<dbReference type="HOGENOM" id="CLU_027634_6_2_11"/>
<dbReference type="InterPro" id="IPR002173">
    <property type="entry name" value="Carboh/pur_kinase_PfkB_CS"/>
</dbReference>
<evidence type="ECO:0000256" key="4">
    <source>
        <dbReference type="ARBA" id="ARBA00022777"/>
    </source>
</evidence>
<dbReference type="RefSeq" id="WP_013016446.1">
    <property type="nucleotide sequence ID" value="NC_013947.1"/>
</dbReference>
<dbReference type="OrthoDB" id="9795789at2"/>
<dbReference type="AlphaFoldDB" id="D3QB58"/>
<evidence type="ECO:0000256" key="3">
    <source>
        <dbReference type="ARBA" id="ARBA00022741"/>
    </source>
</evidence>
<evidence type="ECO:0000313" key="9">
    <source>
        <dbReference type="Proteomes" id="UP000000844"/>
    </source>
</evidence>
<dbReference type="PROSITE" id="PS00584">
    <property type="entry name" value="PFKB_KINASES_2"/>
    <property type="match status" value="1"/>
</dbReference>
<comment type="similarity">
    <text evidence="1 6">Belongs to the carbohydrate kinase PfkB family.</text>
</comment>
<dbReference type="eggNOG" id="COG0524">
    <property type="taxonomic scope" value="Bacteria"/>
</dbReference>
<dbReference type="InterPro" id="IPR011611">
    <property type="entry name" value="PfkB_dom"/>
</dbReference>
<organism evidence="8 9">
    <name type="scientific">Stackebrandtia nassauensis (strain DSM 44728 / CIP 108903 / NRRL B-16338 / NBRC 102104 / LLR-40K-21)</name>
    <dbReference type="NCBI Taxonomy" id="446470"/>
    <lineage>
        <taxon>Bacteria</taxon>
        <taxon>Bacillati</taxon>
        <taxon>Actinomycetota</taxon>
        <taxon>Actinomycetes</taxon>
        <taxon>Glycomycetales</taxon>
        <taxon>Glycomycetaceae</taxon>
        <taxon>Stackebrandtia</taxon>
    </lineage>
</organism>
<protein>
    <submittedName>
        <fullName evidence="8">PfkB domain protein</fullName>
    </submittedName>
</protein>
<dbReference type="CDD" id="cd01167">
    <property type="entry name" value="bac_FRK"/>
    <property type="match status" value="1"/>
</dbReference>
<dbReference type="Pfam" id="PF00294">
    <property type="entry name" value="PfkB"/>
    <property type="match status" value="1"/>
</dbReference>
<sequence>MTKSIAVIGEAVADAVAEPSATDGALRLEVRPGGGPANTAVALARLGSPTRFFGRLSGGVLGQLLRTHLEKSMVDLSGSVTERREATLAIAAIDDSGGAAYDFYIDGTADWQWNEDELAAAATSSVVHTGSLALVLSPGAEAITATLRKARPRATVSIDPNVRPAIASAERYRRGLDAWASLADILKLSQDDLDFTHPDTDARRLCERWHTLGCRLIVITRGAHGAVASLDGEWVKVAARRVHVADTIGAGDAFTAGLLHRLTVRGHHGGRLDRLDLATLTDALELAALVAARCCEVPGADPPWIGQLGPGH</sequence>
<keyword evidence="9" id="KW-1185">Reference proteome</keyword>
<evidence type="ECO:0000256" key="2">
    <source>
        <dbReference type="ARBA" id="ARBA00022679"/>
    </source>
</evidence>
<keyword evidence="3" id="KW-0547">Nucleotide-binding</keyword>
<evidence type="ECO:0000313" key="8">
    <source>
        <dbReference type="EMBL" id="ADD40875.1"/>
    </source>
</evidence>
<dbReference type="InterPro" id="IPR050306">
    <property type="entry name" value="PfkB_Carbo_kinase"/>
</dbReference>
<dbReference type="PANTHER" id="PTHR43085">
    <property type="entry name" value="HEXOKINASE FAMILY MEMBER"/>
    <property type="match status" value="1"/>
</dbReference>
<dbReference type="GO" id="GO:0006000">
    <property type="term" value="P:fructose metabolic process"/>
    <property type="evidence" value="ECO:0007669"/>
    <property type="project" value="UniProtKB-ARBA"/>
</dbReference>
<keyword evidence="5" id="KW-0067">ATP-binding</keyword>
<dbReference type="KEGG" id="sna:Snas_1165"/>
<dbReference type="InterPro" id="IPR029056">
    <property type="entry name" value="Ribokinase-like"/>
</dbReference>